<dbReference type="PANTHER" id="PTHR22930:SF85">
    <property type="entry name" value="GH03217P-RELATED"/>
    <property type="match status" value="1"/>
</dbReference>
<comment type="similarity">
    <text evidence="3">Belongs to the HARBI1 family.</text>
</comment>
<evidence type="ECO:0000313" key="9">
    <source>
        <dbReference type="EMBL" id="JAC97824.1"/>
    </source>
</evidence>
<evidence type="ECO:0000256" key="7">
    <source>
        <dbReference type="ARBA" id="ARBA00023242"/>
    </source>
</evidence>
<dbReference type="GO" id="GO:0046872">
    <property type="term" value="F:metal ion binding"/>
    <property type="evidence" value="ECO:0007669"/>
    <property type="project" value="UniProtKB-KW"/>
</dbReference>
<keyword evidence="4" id="KW-0540">Nuclease</keyword>
<dbReference type="Pfam" id="PF13359">
    <property type="entry name" value="DDE_Tnp_4"/>
    <property type="match status" value="1"/>
</dbReference>
<dbReference type="EMBL" id="GBXI01016467">
    <property type="protein sequence ID" value="JAC97824.1"/>
    <property type="molecule type" value="Transcribed_RNA"/>
</dbReference>
<evidence type="ECO:0000256" key="3">
    <source>
        <dbReference type="ARBA" id="ARBA00006958"/>
    </source>
</evidence>
<evidence type="ECO:0000256" key="2">
    <source>
        <dbReference type="ARBA" id="ARBA00004123"/>
    </source>
</evidence>
<dbReference type="InterPro" id="IPR027806">
    <property type="entry name" value="HARBI1_dom"/>
</dbReference>
<evidence type="ECO:0000259" key="8">
    <source>
        <dbReference type="Pfam" id="PF13359"/>
    </source>
</evidence>
<keyword evidence="5" id="KW-0479">Metal-binding</keyword>
<proteinExistence type="inferred from homology"/>
<accession>A0A0A1WH73</accession>
<dbReference type="PANTHER" id="PTHR22930">
    <property type="match status" value="1"/>
</dbReference>
<evidence type="ECO:0000256" key="4">
    <source>
        <dbReference type="ARBA" id="ARBA00022722"/>
    </source>
</evidence>
<reference evidence="9" key="1">
    <citation type="submission" date="2014-11" db="EMBL/GenBank/DDBJ databases">
        <authorList>
            <person name="Geib S."/>
        </authorList>
    </citation>
    <scope>NUCLEOTIDE SEQUENCE</scope>
</reference>
<dbReference type="GO" id="GO:0005634">
    <property type="term" value="C:nucleus"/>
    <property type="evidence" value="ECO:0007669"/>
    <property type="project" value="UniProtKB-SubCell"/>
</dbReference>
<name>A0A0A1WH73_ZEUCU</name>
<gene>
    <name evidence="9" type="primary">harbi1_7</name>
    <name evidence="9" type="ORF">g.38881</name>
</gene>
<dbReference type="InterPro" id="IPR045249">
    <property type="entry name" value="HARBI1-like"/>
</dbReference>
<reference evidence="9" key="2">
    <citation type="journal article" date="2015" name="Gigascience">
        <title>Reconstructing a comprehensive transcriptome assembly of a white-pupal translocated strain of the pest fruit fly Bactrocera cucurbitae.</title>
        <authorList>
            <person name="Sim S.B."/>
            <person name="Calla B."/>
            <person name="Hall B."/>
            <person name="DeRego T."/>
            <person name="Geib S.M."/>
        </authorList>
    </citation>
    <scope>NUCLEOTIDE SEQUENCE</scope>
</reference>
<dbReference type="GO" id="GO:0004518">
    <property type="term" value="F:nuclease activity"/>
    <property type="evidence" value="ECO:0007669"/>
    <property type="project" value="UniProtKB-KW"/>
</dbReference>
<comment type="subcellular location">
    <subcellularLocation>
        <location evidence="2">Nucleus</location>
    </subcellularLocation>
</comment>
<protein>
    <submittedName>
        <fullName evidence="9">Putative nuclease HARBI1</fullName>
    </submittedName>
</protein>
<sequence>MERSILLSTILEIAQQLVDSSSSSTENEMEILQPKRVAQPKKKSFVEDVVNAYTETEFKKQFRISRVLYKELVQKYAASTWYIKRSYKGGRMQRPAETHVLAFLWFAANKTGFREVANLYDMSLSNFHNTFNAVLNFLVKDVAPAAIRFPKEHNEQVVNANEFANLAGFPNVLGCIGACHITSRKPKHKTGAKDNQRHDCVYITLQGVCDAKLRFLHVYTGMSSKMHDDSVYGLSDVGKELSCVCAPNQYHLLGDATYPLSEYLLTPYRDVGTLTAAEMLYNTKFQQTRVQIVHAFAALKSRFRQLNRLDFHNVQAIVKFVLACCVLHNLCIDSGEEDLLDQSLTCAEVANIAMEVDDSGEQSLSEMGQFKRIAVKEQLYAESKDN</sequence>
<dbReference type="OrthoDB" id="2668416at2759"/>
<organism evidence="9">
    <name type="scientific">Zeugodacus cucurbitae</name>
    <name type="common">Melon fruit fly</name>
    <name type="synonym">Bactrocera cucurbitae</name>
    <dbReference type="NCBI Taxonomy" id="28588"/>
    <lineage>
        <taxon>Eukaryota</taxon>
        <taxon>Metazoa</taxon>
        <taxon>Ecdysozoa</taxon>
        <taxon>Arthropoda</taxon>
        <taxon>Hexapoda</taxon>
        <taxon>Insecta</taxon>
        <taxon>Pterygota</taxon>
        <taxon>Neoptera</taxon>
        <taxon>Endopterygota</taxon>
        <taxon>Diptera</taxon>
        <taxon>Brachycera</taxon>
        <taxon>Muscomorpha</taxon>
        <taxon>Tephritoidea</taxon>
        <taxon>Tephritidae</taxon>
        <taxon>Zeugodacus</taxon>
        <taxon>Zeugodacus</taxon>
    </lineage>
</organism>
<evidence type="ECO:0000256" key="5">
    <source>
        <dbReference type="ARBA" id="ARBA00022723"/>
    </source>
</evidence>
<feature type="domain" description="DDE Tnp4" evidence="8">
    <location>
        <begin position="179"/>
        <end position="329"/>
    </location>
</feature>
<dbReference type="GO" id="GO:0016787">
    <property type="term" value="F:hydrolase activity"/>
    <property type="evidence" value="ECO:0007669"/>
    <property type="project" value="UniProtKB-KW"/>
</dbReference>
<keyword evidence="6" id="KW-0378">Hydrolase</keyword>
<dbReference type="AlphaFoldDB" id="A0A0A1WH73"/>
<keyword evidence="7" id="KW-0539">Nucleus</keyword>
<evidence type="ECO:0000256" key="1">
    <source>
        <dbReference type="ARBA" id="ARBA00001968"/>
    </source>
</evidence>
<evidence type="ECO:0000256" key="6">
    <source>
        <dbReference type="ARBA" id="ARBA00022801"/>
    </source>
</evidence>
<comment type="cofactor">
    <cofactor evidence="1">
        <name>a divalent metal cation</name>
        <dbReference type="ChEBI" id="CHEBI:60240"/>
    </cofactor>
</comment>